<accession>A0ABP5WSQ1</accession>
<keyword evidence="2" id="KW-1185">Reference proteome</keyword>
<reference evidence="2" key="1">
    <citation type="journal article" date="2019" name="Int. J. Syst. Evol. Microbiol.">
        <title>The Global Catalogue of Microorganisms (GCM) 10K type strain sequencing project: providing services to taxonomists for standard genome sequencing and annotation.</title>
        <authorList>
            <consortium name="The Broad Institute Genomics Platform"/>
            <consortium name="The Broad Institute Genome Sequencing Center for Infectious Disease"/>
            <person name="Wu L."/>
            <person name="Ma J."/>
        </authorList>
    </citation>
    <scope>NUCLEOTIDE SEQUENCE [LARGE SCALE GENOMIC DNA]</scope>
    <source>
        <strain evidence="2">JCM 6305</strain>
    </source>
</reference>
<sequence length="71" mass="7948">MGSIRLRPMRWATAIACDPRPEPPLVLSADAGTSAVDIGFLLWDRERRNRVIHPPERFGPREMPSRGTGIP</sequence>
<gene>
    <name evidence="1" type="ORF">GCM10010405_14480</name>
</gene>
<dbReference type="EMBL" id="BAAASZ010000012">
    <property type="protein sequence ID" value="GAA2432636.1"/>
    <property type="molecule type" value="Genomic_DNA"/>
</dbReference>
<comment type="caution">
    <text evidence="1">The sequence shown here is derived from an EMBL/GenBank/DDBJ whole genome shotgun (WGS) entry which is preliminary data.</text>
</comment>
<dbReference type="Proteomes" id="UP001501638">
    <property type="component" value="Unassembled WGS sequence"/>
</dbReference>
<name>A0ABP5WSQ1_9ACTN</name>
<proteinExistence type="predicted"/>
<protein>
    <submittedName>
        <fullName evidence="1">Uncharacterized protein</fullName>
    </submittedName>
</protein>
<evidence type="ECO:0000313" key="1">
    <source>
        <dbReference type="EMBL" id="GAA2432636.1"/>
    </source>
</evidence>
<organism evidence="1 2">
    <name type="scientific">Streptomyces macrosporus</name>
    <dbReference type="NCBI Taxonomy" id="44032"/>
    <lineage>
        <taxon>Bacteria</taxon>
        <taxon>Bacillati</taxon>
        <taxon>Actinomycetota</taxon>
        <taxon>Actinomycetes</taxon>
        <taxon>Kitasatosporales</taxon>
        <taxon>Streptomycetaceae</taxon>
        <taxon>Streptomyces</taxon>
    </lineage>
</organism>
<evidence type="ECO:0000313" key="2">
    <source>
        <dbReference type="Proteomes" id="UP001501638"/>
    </source>
</evidence>